<proteinExistence type="inferred from homology"/>
<dbReference type="InterPro" id="IPR054300">
    <property type="entry name" value="OB_DPOA2"/>
</dbReference>
<dbReference type="Gene3D" id="3.60.21.60">
    <property type="match status" value="2"/>
</dbReference>
<evidence type="ECO:0000256" key="2">
    <source>
        <dbReference type="ARBA" id="ARBA00007299"/>
    </source>
</evidence>
<gene>
    <name evidence="8" type="ORF">CTAYLR_004487</name>
</gene>
<evidence type="ECO:0000259" key="6">
    <source>
        <dbReference type="Pfam" id="PF04042"/>
    </source>
</evidence>
<dbReference type="EMBL" id="JAQMWT010000456">
    <property type="protein sequence ID" value="KAJ8601057.1"/>
    <property type="molecule type" value="Genomic_DNA"/>
</dbReference>
<dbReference type="AlphaFoldDB" id="A0AAD7UBS2"/>
<dbReference type="InterPro" id="IPR007185">
    <property type="entry name" value="DNA_pol_a/d/e_bsu"/>
</dbReference>
<feature type="domain" description="DNA polymerase alpha subunit B OB" evidence="7">
    <location>
        <begin position="101"/>
        <end position="153"/>
    </location>
</feature>
<comment type="subcellular location">
    <subcellularLocation>
        <location evidence="1">Nucleus</location>
    </subcellularLocation>
</comment>
<reference evidence="8" key="1">
    <citation type="submission" date="2023-01" db="EMBL/GenBank/DDBJ databases">
        <title>Metagenome sequencing of chrysophaentin producing Chrysophaeum taylorii.</title>
        <authorList>
            <person name="Davison J."/>
            <person name="Bewley C."/>
        </authorList>
    </citation>
    <scope>NUCLEOTIDE SEQUENCE</scope>
    <source>
        <strain evidence="8">NIES-1699</strain>
    </source>
</reference>
<comment type="caution">
    <text evidence="8">The sequence shown here is derived from an EMBL/GenBank/DDBJ whole genome shotgun (WGS) entry which is preliminary data.</text>
</comment>
<dbReference type="PANTHER" id="PTHR23061">
    <property type="entry name" value="DNA POLYMERASE 2 ALPHA 70 KDA SUBUNIT"/>
    <property type="match status" value="1"/>
</dbReference>
<feature type="domain" description="DNA polymerase alpha/delta/epsilon subunit B" evidence="6">
    <location>
        <begin position="189"/>
        <end position="403"/>
    </location>
</feature>
<comment type="similarity">
    <text evidence="2">Belongs to the DNA polymerase alpha subunit B family.</text>
</comment>
<evidence type="ECO:0000313" key="8">
    <source>
        <dbReference type="EMBL" id="KAJ8601057.1"/>
    </source>
</evidence>
<dbReference type="Pfam" id="PF04042">
    <property type="entry name" value="DNA_pol_E_B"/>
    <property type="match status" value="1"/>
</dbReference>
<dbReference type="Pfam" id="PF22062">
    <property type="entry name" value="OB_DPOA2"/>
    <property type="match status" value="1"/>
</dbReference>
<dbReference type="GO" id="GO:0005658">
    <property type="term" value="C:alpha DNA polymerase:primase complex"/>
    <property type="evidence" value="ECO:0007669"/>
    <property type="project" value="TreeGrafter"/>
</dbReference>
<keyword evidence="5" id="KW-0539">Nucleus</keyword>
<name>A0AAD7UBS2_9STRA</name>
<keyword evidence="4" id="KW-0235">DNA replication</keyword>
<dbReference type="GO" id="GO:0006270">
    <property type="term" value="P:DNA replication initiation"/>
    <property type="evidence" value="ECO:0007669"/>
    <property type="project" value="TreeGrafter"/>
</dbReference>
<evidence type="ECO:0000256" key="3">
    <source>
        <dbReference type="ARBA" id="ARBA00018596"/>
    </source>
</evidence>
<sequence length="464" mass="50674">MQPAAKKAKKVNLKVNFAGGEMSEKEEKERYANRKNCGRRACEGLNVHLEKRALWEDLGTRSGSSRFEFERVAEVEAYRYMFAPPSARCSALGARLEEEEGMIACEGLTGKLNKESLIMDTGEARVRLDMSGVGAWSCFPGQVVRARGSMEEGVLRVEEMVAPTARAPRSNASEARRYASMQNHKPLAVWCAAGPYTTNDNLDFLPLNDLLEAVSTQAPDVLVLCGPFVDEKHPLPLKIGDDFVDPFTLFAVKVAWRLADSPPTKIVLVPSPTDAIAHSVFPQPPLSDRKDPKFATWDQDLRVGTLDLPAHVACVSNPAVFRINEIVVGVATDVLFDLASEEKSKGMGDAPRVPRLAGHLLAQRSFYPLVPAVSMPLDLGRLDSLRMPPLDVLLVPSKLAVFATPVDHVVVVNPGPLAKGAYGGAFAQLTIHPLTTLSSSPSEEEEEAVLHKVPERTRVDIVRI</sequence>
<dbReference type="InterPro" id="IPR016722">
    <property type="entry name" value="DNA_pol_alpha_bsu"/>
</dbReference>
<evidence type="ECO:0000313" key="9">
    <source>
        <dbReference type="Proteomes" id="UP001230188"/>
    </source>
</evidence>
<dbReference type="PANTHER" id="PTHR23061:SF12">
    <property type="entry name" value="DNA POLYMERASE ALPHA SUBUNIT B"/>
    <property type="match status" value="1"/>
</dbReference>
<evidence type="ECO:0000259" key="7">
    <source>
        <dbReference type="Pfam" id="PF22062"/>
    </source>
</evidence>
<accession>A0AAD7UBS2</accession>
<dbReference type="Proteomes" id="UP001230188">
    <property type="component" value="Unassembled WGS sequence"/>
</dbReference>
<organism evidence="8 9">
    <name type="scientific">Chrysophaeum taylorii</name>
    <dbReference type="NCBI Taxonomy" id="2483200"/>
    <lineage>
        <taxon>Eukaryota</taxon>
        <taxon>Sar</taxon>
        <taxon>Stramenopiles</taxon>
        <taxon>Ochrophyta</taxon>
        <taxon>Pelagophyceae</taxon>
        <taxon>Pelagomonadales</taxon>
        <taxon>Pelagomonadaceae</taxon>
        <taxon>Chrysophaeum</taxon>
    </lineage>
</organism>
<protein>
    <recommendedName>
        <fullName evidence="3">DNA polymerase alpha subunit B</fullName>
    </recommendedName>
</protein>
<evidence type="ECO:0000256" key="5">
    <source>
        <dbReference type="ARBA" id="ARBA00023242"/>
    </source>
</evidence>
<evidence type="ECO:0000256" key="4">
    <source>
        <dbReference type="ARBA" id="ARBA00022705"/>
    </source>
</evidence>
<keyword evidence="9" id="KW-1185">Reference proteome</keyword>
<evidence type="ECO:0000256" key="1">
    <source>
        <dbReference type="ARBA" id="ARBA00004123"/>
    </source>
</evidence>
<dbReference type="GO" id="GO:0003677">
    <property type="term" value="F:DNA binding"/>
    <property type="evidence" value="ECO:0007669"/>
    <property type="project" value="InterPro"/>
</dbReference>